<dbReference type="AlphaFoldDB" id="A0A554LHI6"/>
<reference evidence="2 3" key="1">
    <citation type="submission" date="2017-07" db="EMBL/GenBank/DDBJ databases">
        <title>Mechanisms for carbon and nitrogen cycling indicate functional differentiation within the Candidate Phyla Radiation.</title>
        <authorList>
            <person name="Danczak R.E."/>
            <person name="Johnston M.D."/>
            <person name="Kenah C."/>
            <person name="Slattery M."/>
            <person name="Wrighton K.C."/>
            <person name="Wilkins M.J."/>
        </authorList>
    </citation>
    <scope>NUCLEOTIDE SEQUENCE [LARGE SCALE GENOMIC DNA]</scope>
    <source>
        <strain evidence="2">Licking1014_96</strain>
    </source>
</reference>
<proteinExistence type="predicted"/>
<dbReference type="Proteomes" id="UP000318296">
    <property type="component" value="Unassembled WGS sequence"/>
</dbReference>
<comment type="caution">
    <text evidence="2">The sequence shown here is derived from an EMBL/GenBank/DDBJ whole genome shotgun (WGS) entry which is preliminary data.</text>
</comment>
<accession>A0A554LHI6</accession>
<gene>
    <name evidence="2" type="ORF">CEN92_12</name>
</gene>
<evidence type="ECO:0000313" key="3">
    <source>
        <dbReference type="Proteomes" id="UP000318296"/>
    </source>
</evidence>
<evidence type="ECO:0000256" key="1">
    <source>
        <dbReference type="SAM" id="MobiDB-lite"/>
    </source>
</evidence>
<sequence>MKTSDVVTRRRFHRKSHGLKDSQSAFGPASRTDVSDVVGIAHPLAAIVVPDSALWMIKKQYVIPDPCSQWFDDFIVFIVFDEKVEFDAVNAINAVGLSPNHALHFSHLSSPQLDQAGEDCLCSDFAAVFVSQDSPLPFIE</sequence>
<protein>
    <submittedName>
        <fullName evidence="2">Uncharacterized protein</fullName>
    </submittedName>
</protein>
<organism evidence="2 3">
    <name type="scientific">Candidatus Berkelbacteria bacterium Licking1014_96</name>
    <dbReference type="NCBI Taxonomy" id="2017149"/>
    <lineage>
        <taxon>Bacteria</taxon>
        <taxon>Candidatus Berkelbacteria</taxon>
    </lineage>
</organism>
<evidence type="ECO:0000313" key="2">
    <source>
        <dbReference type="EMBL" id="TSC92344.1"/>
    </source>
</evidence>
<dbReference type="EMBL" id="VMGH01000001">
    <property type="protein sequence ID" value="TSC92344.1"/>
    <property type="molecule type" value="Genomic_DNA"/>
</dbReference>
<name>A0A554LHI6_9BACT</name>
<feature type="region of interest" description="Disordered" evidence="1">
    <location>
        <begin position="1"/>
        <end position="29"/>
    </location>
</feature>